<organism evidence="2 3">
    <name type="scientific">Jeotgalibacillus soli</name>
    <dbReference type="NCBI Taxonomy" id="889306"/>
    <lineage>
        <taxon>Bacteria</taxon>
        <taxon>Bacillati</taxon>
        <taxon>Bacillota</taxon>
        <taxon>Bacilli</taxon>
        <taxon>Bacillales</taxon>
        <taxon>Caryophanaceae</taxon>
        <taxon>Jeotgalibacillus</taxon>
    </lineage>
</organism>
<dbReference type="Proteomes" id="UP000031938">
    <property type="component" value="Unassembled WGS sequence"/>
</dbReference>
<proteinExistence type="predicted"/>
<evidence type="ECO:0000313" key="2">
    <source>
        <dbReference type="EMBL" id="KIL43831.1"/>
    </source>
</evidence>
<dbReference type="Pfam" id="PF14007">
    <property type="entry name" value="YtpI"/>
    <property type="match status" value="1"/>
</dbReference>
<feature type="transmembrane region" description="Helical" evidence="1">
    <location>
        <begin position="66"/>
        <end position="87"/>
    </location>
</feature>
<accession>A0A0C2VH40</accession>
<dbReference type="STRING" id="889306.KP78_36550"/>
<dbReference type="AlphaFoldDB" id="A0A0C2VH40"/>
<keyword evidence="1" id="KW-0472">Membrane</keyword>
<gene>
    <name evidence="2" type="ORF">KP78_36550</name>
</gene>
<dbReference type="OrthoDB" id="2453019at2"/>
<evidence type="ECO:0000313" key="3">
    <source>
        <dbReference type="Proteomes" id="UP000031938"/>
    </source>
</evidence>
<sequence length="115" mass="13317">MPILVFLIILSGVAYLYFKTKQIRTPRVVEKQWQASRAGIALGLGMGFFGLNQFFLFNFEMSSDLIITYIIAAAFVLVGFISGWIRWKAYKHFTLLLEKEAVEWDKFKKDQSNPK</sequence>
<reference evidence="2 3" key="1">
    <citation type="submission" date="2015-01" db="EMBL/GenBank/DDBJ databases">
        <title>Genome sequencing of Jeotgalibacillus soli.</title>
        <authorList>
            <person name="Goh K.M."/>
            <person name="Chan K.-G."/>
            <person name="Yaakop A.S."/>
            <person name="Ee R."/>
            <person name="Gan H.M."/>
            <person name="Chan C.S."/>
        </authorList>
    </citation>
    <scope>NUCLEOTIDE SEQUENCE [LARGE SCALE GENOMIC DNA]</scope>
    <source>
        <strain evidence="2 3">P9</strain>
    </source>
</reference>
<keyword evidence="1" id="KW-0812">Transmembrane</keyword>
<keyword evidence="1" id="KW-1133">Transmembrane helix</keyword>
<evidence type="ECO:0000256" key="1">
    <source>
        <dbReference type="SAM" id="Phobius"/>
    </source>
</evidence>
<dbReference type="PATRIC" id="fig|889306.3.peg.3671"/>
<dbReference type="RefSeq" id="WP_041090758.1">
    <property type="nucleotide sequence ID" value="NZ_JXRP01000020.1"/>
</dbReference>
<protein>
    <recommendedName>
        <fullName evidence="4">YtpI-like protein</fullName>
    </recommendedName>
</protein>
<evidence type="ECO:0008006" key="4">
    <source>
        <dbReference type="Google" id="ProtNLM"/>
    </source>
</evidence>
<name>A0A0C2VH40_9BACL</name>
<keyword evidence="3" id="KW-1185">Reference proteome</keyword>
<dbReference type="EMBL" id="JXRP01000020">
    <property type="protein sequence ID" value="KIL43831.1"/>
    <property type="molecule type" value="Genomic_DNA"/>
</dbReference>
<comment type="caution">
    <text evidence="2">The sequence shown here is derived from an EMBL/GenBank/DDBJ whole genome shotgun (WGS) entry which is preliminary data.</text>
</comment>
<dbReference type="InterPro" id="IPR025618">
    <property type="entry name" value="YtpI"/>
</dbReference>
<feature type="transmembrane region" description="Helical" evidence="1">
    <location>
        <begin position="38"/>
        <end position="59"/>
    </location>
</feature>